<reference evidence="1" key="1">
    <citation type="submission" date="2021-06" db="EMBL/GenBank/DDBJ databases">
        <authorList>
            <person name="Kallberg Y."/>
            <person name="Tangrot J."/>
            <person name="Rosling A."/>
        </authorList>
    </citation>
    <scope>NUCLEOTIDE SEQUENCE</scope>
    <source>
        <strain evidence="1">AZ414A</strain>
    </source>
</reference>
<proteinExistence type="predicted"/>
<name>A0A9N8W8B6_9GLOM</name>
<gene>
    <name evidence="1" type="ORF">DEBURN_LOCUS3658</name>
</gene>
<evidence type="ECO:0000313" key="2">
    <source>
        <dbReference type="Proteomes" id="UP000789706"/>
    </source>
</evidence>
<sequence length="224" mass="26662">MNEYNKTKYLESQIKSFNERPHKIRRDLWKPILAISGFSSYTSVIATNNIVRDKLLNYPKPADYLKLRRKERMKDDMDQLEKSVCSLCYALNKVVYTKGYEWDASSNLIIYWENPELKEVPTKVGLTWPKCVKHQKLLIKRGTIPLNQEFKVIQKPEEVREEIRKTRYLKSRRGRIESEKKEEKLKLMERLASIPKLREILEANARGRNQLNQFKMIDSINNKN</sequence>
<accession>A0A9N8W8B6</accession>
<dbReference type="Proteomes" id="UP000789706">
    <property type="component" value="Unassembled WGS sequence"/>
</dbReference>
<organism evidence="1 2">
    <name type="scientific">Diversispora eburnea</name>
    <dbReference type="NCBI Taxonomy" id="1213867"/>
    <lineage>
        <taxon>Eukaryota</taxon>
        <taxon>Fungi</taxon>
        <taxon>Fungi incertae sedis</taxon>
        <taxon>Mucoromycota</taxon>
        <taxon>Glomeromycotina</taxon>
        <taxon>Glomeromycetes</taxon>
        <taxon>Diversisporales</taxon>
        <taxon>Diversisporaceae</taxon>
        <taxon>Diversispora</taxon>
    </lineage>
</organism>
<protein>
    <submittedName>
        <fullName evidence="1">7681_t:CDS:1</fullName>
    </submittedName>
</protein>
<comment type="caution">
    <text evidence="1">The sequence shown here is derived from an EMBL/GenBank/DDBJ whole genome shotgun (WGS) entry which is preliminary data.</text>
</comment>
<dbReference type="OrthoDB" id="434092at2759"/>
<dbReference type="EMBL" id="CAJVPK010000239">
    <property type="protein sequence ID" value="CAG8480923.1"/>
    <property type="molecule type" value="Genomic_DNA"/>
</dbReference>
<evidence type="ECO:0000313" key="1">
    <source>
        <dbReference type="EMBL" id="CAG8480923.1"/>
    </source>
</evidence>
<keyword evidence="2" id="KW-1185">Reference proteome</keyword>
<dbReference type="AlphaFoldDB" id="A0A9N8W8B6"/>